<dbReference type="GO" id="GO:0015074">
    <property type="term" value="P:DNA integration"/>
    <property type="evidence" value="ECO:0007669"/>
    <property type="project" value="InterPro"/>
</dbReference>
<reference evidence="2" key="1">
    <citation type="submission" date="2021-06" db="EMBL/GenBank/DDBJ databases">
        <authorList>
            <person name="Kallberg Y."/>
            <person name="Tangrot J."/>
            <person name="Rosling A."/>
        </authorList>
    </citation>
    <scope>NUCLEOTIDE SEQUENCE</scope>
    <source>
        <strain evidence="2">MA453B</strain>
    </source>
</reference>
<evidence type="ECO:0000256" key="1">
    <source>
        <dbReference type="ARBA" id="ARBA00023172"/>
    </source>
</evidence>
<dbReference type="GO" id="GO:0003677">
    <property type="term" value="F:DNA binding"/>
    <property type="evidence" value="ECO:0007669"/>
    <property type="project" value="InterPro"/>
</dbReference>
<dbReference type="InterPro" id="IPR011010">
    <property type="entry name" value="DNA_brk_join_enz"/>
</dbReference>
<dbReference type="OrthoDB" id="2435441at2759"/>
<dbReference type="Proteomes" id="UP000789405">
    <property type="component" value="Unassembled WGS sequence"/>
</dbReference>
<dbReference type="InterPro" id="IPR052787">
    <property type="entry name" value="MAVS"/>
</dbReference>
<dbReference type="GO" id="GO:0006310">
    <property type="term" value="P:DNA recombination"/>
    <property type="evidence" value="ECO:0007669"/>
    <property type="project" value="UniProtKB-KW"/>
</dbReference>
<dbReference type="PANTHER" id="PTHR21446:SF12">
    <property type="entry name" value="POTASSIUM CHANNEL TETRAMERIZATION DOMAIN CONTAINING 1"/>
    <property type="match status" value="1"/>
</dbReference>
<accession>A0A9N9JR13</accession>
<keyword evidence="3" id="KW-1185">Reference proteome</keyword>
<feature type="non-terminal residue" evidence="2">
    <location>
        <position position="1"/>
    </location>
</feature>
<dbReference type="AlphaFoldDB" id="A0A9N9JR13"/>
<dbReference type="Gene3D" id="1.10.443.10">
    <property type="entry name" value="Intergrase catalytic core"/>
    <property type="match status" value="1"/>
</dbReference>
<dbReference type="InterPro" id="IPR013762">
    <property type="entry name" value="Integrase-like_cat_sf"/>
</dbReference>
<gene>
    <name evidence="2" type="ORF">DERYTH_LOCUS21293</name>
</gene>
<evidence type="ECO:0000313" key="3">
    <source>
        <dbReference type="Proteomes" id="UP000789405"/>
    </source>
</evidence>
<proteinExistence type="predicted"/>
<dbReference type="SUPFAM" id="SSF56349">
    <property type="entry name" value="DNA breaking-rejoining enzymes"/>
    <property type="match status" value="1"/>
</dbReference>
<dbReference type="PANTHER" id="PTHR21446">
    <property type="entry name" value="DUF3504 DOMAIN-CONTAINING PROTEIN"/>
    <property type="match status" value="1"/>
</dbReference>
<evidence type="ECO:0000313" key="2">
    <source>
        <dbReference type="EMBL" id="CAG8790347.1"/>
    </source>
</evidence>
<keyword evidence="1" id="KW-0233">DNA recombination</keyword>
<name>A0A9N9JR13_9GLOM</name>
<comment type="caution">
    <text evidence="2">The sequence shown here is derived from an EMBL/GenBank/DDBJ whole genome shotgun (WGS) entry which is preliminary data.</text>
</comment>
<sequence length="281" mass="32423">FCQLHGYLNELKELDDKILSKQLEQFIVEVSFENTRTINLFDKQQFKNLHRTLDGHMKSIVEKGYKNHKQSNPLETDEIKLLLDSLATSINDPKGFIQWVWLWLSLLCCLRGNNAKHLKASCLKELENSRMQLGLSKEKNNADGIKNPYTIADSSSIPANIPENIYTPVANIKKYLTKRLNNTEDDFFFVTLNTPKKIYLDEWYLPAKLGKESHNTIMYSICKDTKLDFKSNTITNHLMHSIGIHNLVESGHKTIAGISAYKHQSLKYKLDNVFHLIPVEE</sequence>
<organism evidence="2 3">
    <name type="scientific">Dentiscutata erythropus</name>
    <dbReference type="NCBI Taxonomy" id="1348616"/>
    <lineage>
        <taxon>Eukaryota</taxon>
        <taxon>Fungi</taxon>
        <taxon>Fungi incertae sedis</taxon>
        <taxon>Mucoromycota</taxon>
        <taxon>Glomeromycotina</taxon>
        <taxon>Glomeromycetes</taxon>
        <taxon>Diversisporales</taxon>
        <taxon>Gigasporaceae</taxon>
        <taxon>Dentiscutata</taxon>
    </lineage>
</organism>
<feature type="non-terminal residue" evidence="2">
    <location>
        <position position="281"/>
    </location>
</feature>
<protein>
    <submittedName>
        <fullName evidence="2">22969_t:CDS:1</fullName>
    </submittedName>
</protein>
<dbReference type="EMBL" id="CAJVPY010026853">
    <property type="protein sequence ID" value="CAG8790347.1"/>
    <property type="molecule type" value="Genomic_DNA"/>
</dbReference>